<dbReference type="Proteomes" id="UP000078486">
    <property type="component" value="Unassembled WGS sequence"/>
</dbReference>
<accession>A0A178IM96</accession>
<proteinExistence type="predicted"/>
<dbReference type="AlphaFoldDB" id="A0A178IM96"/>
<comment type="caution">
    <text evidence="1">The sequence shown here is derived from an EMBL/GenBank/DDBJ whole genome shotgun (WGS) entry which is preliminary data.</text>
</comment>
<gene>
    <name evidence="1" type="ORF">AW736_08085</name>
</gene>
<protein>
    <submittedName>
        <fullName evidence="1">Uncharacterized protein</fullName>
    </submittedName>
</protein>
<evidence type="ECO:0000313" key="2">
    <source>
        <dbReference type="Proteomes" id="UP000078486"/>
    </source>
</evidence>
<evidence type="ECO:0000313" key="1">
    <source>
        <dbReference type="EMBL" id="OAM90427.1"/>
    </source>
</evidence>
<sequence>MRIRFPFAFPIRMAAMMMTMHGIGGGIIIGRHADKRQRLTNPDNVRFPGGGDCDPVKIAFEIEARCERNVRLLKLAHIRRGRIESVRINAWLDESDDLNPIPADLTSHLGQHRA</sequence>
<name>A0A178IM96_9BACT</name>
<keyword evidence="2" id="KW-1185">Reference proteome</keyword>
<dbReference type="EMBL" id="LRRQ01000058">
    <property type="protein sequence ID" value="OAM90427.1"/>
    <property type="molecule type" value="Genomic_DNA"/>
</dbReference>
<organism evidence="1 2">
    <name type="scientific">Termitidicoccus mucosus</name>
    <dbReference type="NCBI Taxonomy" id="1184151"/>
    <lineage>
        <taxon>Bacteria</taxon>
        <taxon>Pseudomonadati</taxon>
        <taxon>Verrucomicrobiota</taxon>
        <taxon>Opitutia</taxon>
        <taxon>Opitutales</taxon>
        <taxon>Opitutaceae</taxon>
        <taxon>Termitidicoccus</taxon>
    </lineage>
</organism>
<reference evidence="1 2" key="1">
    <citation type="submission" date="2016-01" db="EMBL/GenBank/DDBJ databases">
        <title>High potential of lignocellulose degradation of a new Verrucomicrobia species.</title>
        <authorList>
            <person name="Wang Y."/>
            <person name="Shi Y."/>
            <person name="Qiu Z."/>
            <person name="Liu S."/>
            <person name="Yang H."/>
        </authorList>
    </citation>
    <scope>NUCLEOTIDE SEQUENCE [LARGE SCALE GENOMIC DNA]</scope>
    <source>
        <strain evidence="1 2">TSB47</strain>
    </source>
</reference>